<dbReference type="HAMAP" id="MF_00279">
    <property type="entry name" value="PdxJ"/>
    <property type="match status" value="1"/>
</dbReference>
<evidence type="ECO:0000256" key="2">
    <source>
        <dbReference type="ARBA" id="ARBA00022679"/>
    </source>
</evidence>
<dbReference type="EMBL" id="UOEO01000246">
    <property type="protein sequence ID" value="VAW23781.1"/>
    <property type="molecule type" value="Genomic_DNA"/>
</dbReference>
<reference evidence="4" key="1">
    <citation type="submission" date="2018-06" db="EMBL/GenBank/DDBJ databases">
        <authorList>
            <person name="Zhirakovskaya E."/>
        </authorList>
    </citation>
    <scope>NUCLEOTIDE SEQUENCE</scope>
</reference>
<keyword evidence="3" id="KW-0664">Pyridoxine biosynthesis</keyword>
<evidence type="ECO:0000313" key="4">
    <source>
        <dbReference type="EMBL" id="VAW23781.1"/>
    </source>
</evidence>
<evidence type="ECO:0000256" key="1">
    <source>
        <dbReference type="ARBA" id="ARBA00022490"/>
    </source>
</evidence>
<dbReference type="InterPro" id="IPR004569">
    <property type="entry name" value="PyrdxlP_synth_PdxJ"/>
</dbReference>
<keyword evidence="1" id="KW-0963">Cytoplasm</keyword>
<dbReference type="GO" id="GO:0008615">
    <property type="term" value="P:pyridoxine biosynthetic process"/>
    <property type="evidence" value="ECO:0007669"/>
    <property type="project" value="UniProtKB-KW"/>
</dbReference>
<dbReference type="Gene3D" id="3.20.20.70">
    <property type="entry name" value="Aldolase class I"/>
    <property type="match status" value="1"/>
</dbReference>
<dbReference type="InterPro" id="IPR036130">
    <property type="entry name" value="Pyridoxine-5'_phos_synth"/>
</dbReference>
<dbReference type="SUPFAM" id="SSF63892">
    <property type="entry name" value="Pyridoxine 5'-phosphate synthase"/>
    <property type="match status" value="1"/>
</dbReference>
<sequence length="244" mass="26776">MTRLSVNLNAVAMLRNRRDIGWPSVTGIARLVLEAGADGITVHPRPDERHIRKSDVYELAQLLRQDFKEAQLNIEGYPGEDFLKLVEEVRPDQVTFVPDDPKQSTSDHGWDIDANADLLRSVIARMKKINVRASLFIDEDPTVPPDAWEVEADRVELYTGPYAANFGLPEGAYHLQRLGVTARAAEAAGLEINAGHDLTLENLGAFLQATPEIAEVSIGHGITADALIMGFGEAVKRYKALLGA</sequence>
<dbReference type="NCBIfam" id="NF003626">
    <property type="entry name" value="PRK05265.1-4"/>
    <property type="match status" value="1"/>
</dbReference>
<dbReference type="Pfam" id="PF03740">
    <property type="entry name" value="PdxJ"/>
    <property type="match status" value="1"/>
</dbReference>
<name>A0A3B0TYC5_9ZZZZ</name>
<gene>
    <name evidence="4" type="ORF">MNBD_ALPHA12-119</name>
</gene>
<dbReference type="GO" id="GO:0033856">
    <property type="term" value="F:pyridoxine 5'-phosphate synthase activity"/>
    <property type="evidence" value="ECO:0007669"/>
    <property type="project" value="UniProtKB-EC"/>
</dbReference>
<dbReference type="PANTHER" id="PTHR30456">
    <property type="entry name" value="PYRIDOXINE 5'-PHOSPHATE SYNTHASE"/>
    <property type="match status" value="1"/>
</dbReference>
<dbReference type="CDD" id="cd00003">
    <property type="entry name" value="PNPsynthase"/>
    <property type="match status" value="1"/>
</dbReference>
<dbReference type="GO" id="GO:0005829">
    <property type="term" value="C:cytosol"/>
    <property type="evidence" value="ECO:0007669"/>
    <property type="project" value="TreeGrafter"/>
</dbReference>
<evidence type="ECO:0000256" key="3">
    <source>
        <dbReference type="ARBA" id="ARBA00023096"/>
    </source>
</evidence>
<protein>
    <submittedName>
        <fullName evidence="4">Pyridoxine 5'-phosphate synthase</fullName>
        <ecNumber evidence="4">2.6.99.2</ecNumber>
    </submittedName>
</protein>
<dbReference type="AlphaFoldDB" id="A0A3B0TYC5"/>
<dbReference type="InterPro" id="IPR013785">
    <property type="entry name" value="Aldolase_TIM"/>
</dbReference>
<organism evidence="4">
    <name type="scientific">hydrothermal vent metagenome</name>
    <dbReference type="NCBI Taxonomy" id="652676"/>
    <lineage>
        <taxon>unclassified sequences</taxon>
        <taxon>metagenomes</taxon>
        <taxon>ecological metagenomes</taxon>
    </lineage>
</organism>
<proteinExistence type="inferred from homology"/>
<dbReference type="NCBIfam" id="TIGR00559">
    <property type="entry name" value="pdxJ"/>
    <property type="match status" value="1"/>
</dbReference>
<dbReference type="PANTHER" id="PTHR30456:SF0">
    <property type="entry name" value="PYRIDOXINE 5'-PHOSPHATE SYNTHASE"/>
    <property type="match status" value="1"/>
</dbReference>
<accession>A0A3B0TYC5</accession>
<dbReference type="EC" id="2.6.99.2" evidence="4"/>
<keyword evidence="2 4" id="KW-0808">Transferase</keyword>